<dbReference type="InterPro" id="IPR002191">
    <property type="entry name" value="Bac_export_3"/>
</dbReference>
<evidence type="ECO:0000313" key="8">
    <source>
        <dbReference type="EMBL" id="SDG47674.1"/>
    </source>
</evidence>
<keyword evidence="3" id="KW-1003">Cell membrane</keyword>
<dbReference type="PANTHER" id="PTHR34040">
    <property type="entry name" value="FLAGELLAR BIOSYNTHETIC PROTEIN FLIQ"/>
    <property type="match status" value="1"/>
</dbReference>
<proteinExistence type="inferred from homology"/>
<evidence type="ECO:0000256" key="3">
    <source>
        <dbReference type="ARBA" id="ARBA00022475"/>
    </source>
</evidence>
<dbReference type="AlphaFoldDB" id="A0A1G7UJI2"/>
<keyword evidence="4 7" id="KW-0812">Transmembrane</keyword>
<reference evidence="9" key="1">
    <citation type="submission" date="2016-10" db="EMBL/GenBank/DDBJ databases">
        <authorList>
            <person name="Varghese N."/>
            <person name="Submissions S."/>
        </authorList>
    </citation>
    <scope>NUCLEOTIDE SEQUENCE [LARGE SCALE GENOMIC DNA]</scope>
    <source>
        <strain evidence="9">DSM 16477</strain>
    </source>
</reference>
<keyword evidence="5 7" id="KW-1133">Transmembrane helix</keyword>
<dbReference type="GO" id="GO:0009306">
    <property type="term" value="P:protein secretion"/>
    <property type="evidence" value="ECO:0007669"/>
    <property type="project" value="InterPro"/>
</dbReference>
<dbReference type="OrthoDB" id="9806440at2"/>
<dbReference type="Pfam" id="PF01313">
    <property type="entry name" value="Bac_export_3"/>
    <property type="match status" value="1"/>
</dbReference>
<evidence type="ECO:0000256" key="4">
    <source>
        <dbReference type="ARBA" id="ARBA00022692"/>
    </source>
</evidence>
<dbReference type="GO" id="GO:0005886">
    <property type="term" value="C:plasma membrane"/>
    <property type="evidence" value="ECO:0007669"/>
    <property type="project" value="UniProtKB-SubCell"/>
</dbReference>
<evidence type="ECO:0000256" key="7">
    <source>
        <dbReference type="SAM" id="Phobius"/>
    </source>
</evidence>
<organism evidence="8 9">
    <name type="scientific">Sulfitobacter delicatus</name>
    <dbReference type="NCBI Taxonomy" id="218672"/>
    <lineage>
        <taxon>Bacteria</taxon>
        <taxon>Pseudomonadati</taxon>
        <taxon>Pseudomonadota</taxon>
        <taxon>Alphaproteobacteria</taxon>
        <taxon>Rhodobacterales</taxon>
        <taxon>Roseobacteraceae</taxon>
        <taxon>Sulfitobacter</taxon>
    </lineage>
</organism>
<evidence type="ECO:0000256" key="2">
    <source>
        <dbReference type="ARBA" id="ARBA00006156"/>
    </source>
</evidence>
<evidence type="ECO:0000256" key="1">
    <source>
        <dbReference type="ARBA" id="ARBA00004651"/>
    </source>
</evidence>
<keyword evidence="6 7" id="KW-0472">Membrane</keyword>
<keyword evidence="9" id="KW-1185">Reference proteome</keyword>
<dbReference type="PRINTS" id="PR00952">
    <property type="entry name" value="TYPE3IMQPROT"/>
</dbReference>
<comment type="similarity">
    <text evidence="2">Belongs to the FliQ/MopD/SpaQ family.</text>
</comment>
<sequence>MTETQTYDIISDTVMAVLLASGPVLGVALGIGLVIAFFQALTQIQEMTLTFVPKIVMIFLTLLAATPFMYATLKNLSDTVFDLVQSGGL</sequence>
<gene>
    <name evidence="8" type="ORF">SAMN04489759_10833</name>
</gene>
<keyword evidence="8" id="KW-0966">Cell projection</keyword>
<keyword evidence="8" id="KW-0282">Flagellum</keyword>
<feature type="transmembrane region" description="Helical" evidence="7">
    <location>
        <begin position="14"/>
        <end position="39"/>
    </location>
</feature>
<accession>A0A1G7UJI2</accession>
<dbReference type="EMBL" id="FNBP01000008">
    <property type="protein sequence ID" value="SDG47674.1"/>
    <property type="molecule type" value="Genomic_DNA"/>
</dbReference>
<dbReference type="STRING" id="218672.SAMN04489759_10833"/>
<evidence type="ECO:0000256" key="5">
    <source>
        <dbReference type="ARBA" id="ARBA00022989"/>
    </source>
</evidence>
<dbReference type="Proteomes" id="UP000199399">
    <property type="component" value="Unassembled WGS sequence"/>
</dbReference>
<comment type="subcellular location">
    <subcellularLocation>
        <location evidence="1">Cell membrane</location>
        <topology evidence="1">Multi-pass membrane protein</topology>
    </subcellularLocation>
</comment>
<protein>
    <submittedName>
        <fullName evidence="8">Flagellar biosynthetic protein FliQ</fullName>
    </submittedName>
</protein>
<feature type="transmembrane region" description="Helical" evidence="7">
    <location>
        <begin position="51"/>
        <end position="73"/>
    </location>
</feature>
<keyword evidence="8" id="KW-0969">Cilium</keyword>
<dbReference type="PIRSF" id="PIRSF004669">
    <property type="entry name" value="FliQ"/>
    <property type="match status" value="1"/>
</dbReference>
<dbReference type="RefSeq" id="WP_093743227.1">
    <property type="nucleotide sequence ID" value="NZ_FNBP01000008.1"/>
</dbReference>
<dbReference type="PANTHER" id="PTHR34040:SF2">
    <property type="entry name" value="FLAGELLAR BIOSYNTHETIC PROTEIN FLIQ"/>
    <property type="match status" value="1"/>
</dbReference>
<name>A0A1G7UJI2_9RHOB</name>
<evidence type="ECO:0000256" key="6">
    <source>
        <dbReference type="ARBA" id="ARBA00023136"/>
    </source>
</evidence>
<evidence type="ECO:0000313" key="9">
    <source>
        <dbReference type="Proteomes" id="UP000199399"/>
    </source>
</evidence>